<dbReference type="AlphaFoldDB" id="A0AAX3ZYV2"/>
<keyword evidence="1" id="KW-0472">Membrane</keyword>
<organism evidence="2 3">
    <name type="scientific">Rhodococcus erythropolis</name>
    <name type="common">Arthrobacter picolinophilus</name>
    <dbReference type="NCBI Taxonomy" id="1833"/>
    <lineage>
        <taxon>Bacteria</taxon>
        <taxon>Bacillati</taxon>
        <taxon>Actinomycetota</taxon>
        <taxon>Actinomycetes</taxon>
        <taxon>Mycobacteriales</taxon>
        <taxon>Nocardiaceae</taxon>
        <taxon>Rhodococcus</taxon>
        <taxon>Rhodococcus erythropolis group</taxon>
    </lineage>
</organism>
<evidence type="ECO:0000256" key="1">
    <source>
        <dbReference type="SAM" id="Phobius"/>
    </source>
</evidence>
<geneLocation type="plasmid" evidence="2 3">
    <name>pMGMM8_4</name>
</geneLocation>
<sequence>MYTQLALDLSNLAIDQPAPVQPPGGDKILKIVGIILWGLVIGAVVGVMIGGGVMWMDHANGHGATGGKGIKIVGGALVGVVVISSAAALVTFVL</sequence>
<dbReference type="RefSeq" id="WP_030537265.1">
    <property type="nucleotide sequence ID" value="NZ_CP032404.1"/>
</dbReference>
<protein>
    <recommendedName>
        <fullName evidence="4">DUF4190 domain-containing protein</fullName>
    </recommendedName>
</protein>
<dbReference type="Proteomes" id="UP001230933">
    <property type="component" value="Plasmid pMGMM8_4"/>
</dbReference>
<evidence type="ECO:0000313" key="2">
    <source>
        <dbReference type="EMBL" id="WMN02218.1"/>
    </source>
</evidence>
<feature type="transmembrane region" description="Helical" evidence="1">
    <location>
        <begin position="72"/>
        <end position="93"/>
    </location>
</feature>
<dbReference type="EMBL" id="CP133194">
    <property type="protein sequence ID" value="WMN02218.1"/>
    <property type="molecule type" value="Genomic_DNA"/>
</dbReference>
<keyword evidence="1" id="KW-0812">Transmembrane</keyword>
<feature type="transmembrane region" description="Helical" evidence="1">
    <location>
        <begin position="28"/>
        <end position="51"/>
    </location>
</feature>
<reference evidence="2" key="1">
    <citation type="submission" date="2023-08" db="EMBL/GenBank/DDBJ databases">
        <title>Isolation and Characterization of Rhodococcus erythropolis MGMM8.</title>
        <authorList>
            <person name="Diabankana R.G.C."/>
            <person name="Afordoanyi D.M."/>
            <person name="Validov S.Z."/>
        </authorList>
    </citation>
    <scope>NUCLEOTIDE SEQUENCE</scope>
    <source>
        <strain evidence="2">MGMM8</strain>
        <plasmid evidence="2">pMGMM8_4</plasmid>
    </source>
</reference>
<evidence type="ECO:0008006" key="4">
    <source>
        <dbReference type="Google" id="ProtNLM"/>
    </source>
</evidence>
<name>A0AAX3ZYV2_RHOER</name>
<accession>A0AAX3ZYV2</accession>
<proteinExistence type="predicted"/>
<keyword evidence="2" id="KW-0614">Plasmid</keyword>
<evidence type="ECO:0000313" key="3">
    <source>
        <dbReference type="Proteomes" id="UP001230933"/>
    </source>
</evidence>
<keyword evidence="1" id="KW-1133">Transmembrane helix</keyword>
<gene>
    <name evidence="2" type="ORF">QIE55_33365</name>
</gene>